<evidence type="ECO:0000313" key="6">
    <source>
        <dbReference type="EMBL" id="MST97038.1"/>
    </source>
</evidence>
<dbReference type="AlphaFoldDB" id="A0A844G3E3"/>
<keyword evidence="3" id="KW-0560">Oxidoreductase</keyword>
<comment type="caution">
    <text evidence="6">The sequence shown here is derived from an EMBL/GenBank/DDBJ whole genome shotgun (WGS) entry which is preliminary data.</text>
</comment>
<keyword evidence="5" id="KW-0411">Iron-sulfur</keyword>
<dbReference type="PANTHER" id="PTHR43498:SF1">
    <property type="entry name" value="COB--COM HETERODISULFIDE REDUCTASE IRON-SULFUR SUBUNIT A"/>
    <property type="match status" value="1"/>
</dbReference>
<dbReference type="Proteomes" id="UP000435649">
    <property type="component" value="Unassembled WGS sequence"/>
</dbReference>
<keyword evidence="2" id="KW-0479">Metal-binding</keyword>
<protein>
    <submittedName>
        <fullName evidence="6">FAD-dependent oxidoreductase</fullName>
    </submittedName>
</protein>
<sequence>MCSLFLEAESFRAPGGWVIDPSAMHEMGSAYLMAHGIGTPVADAVTEIEIAESAVYHIRARTRDWTAVWKRGTPAGRFTLRIDGFELPEILGTNGEKWAWQKAGSLHLSAGTHSVALHDLTGFNGRCDAIYFSTDPDDVPPDGGTALEQFRREKNGIAAVDDPGEYDLIVAGGGIAGTVTALAAARLGLRSLLLQDKSVLGGCNSSEVRVPLGGCTHIGAYPNIGNTVREIAPVYLMPGARPAEWYEDTRKINAFRNDCAGEAELRLNERVVSVETDPADPALITAVVTRSTVSGRETRYRGRLFSDCTGDGFLAAAAGAKYLYGTEGRNVFGESLAPDESSNEVMGLSVLWTSALEERPVSFPDIDWGIEFSEENCYYLTGGDWETETGQYRNQVEEIEYIRDYSLMTTFANWSFLKNHSKRKEEWANRRIDWISKCGGKRESRRFIGDYIMTQNDIEQEIRHPDGTASISWSIDLHYPEPENRERFREPFRSCAYHRGIPSCCGVPYRCLYARDVKNLFLGGRLISLSHVAFSSARVMRTLGCLGEVAAMAAKVCMEQNVLPRGVYERHFDRLKEKMQLGIPVPTQFDCPSVGRWESYHFKELGHFRYDEREQHYNLSEQTRADIRRLHKEHLFRHTGK</sequence>
<dbReference type="GO" id="GO:0016491">
    <property type="term" value="F:oxidoreductase activity"/>
    <property type="evidence" value="ECO:0007669"/>
    <property type="project" value="UniProtKB-KW"/>
</dbReference>
<dbReference type="InterPro" id="IPR036188">
    <property type="entry name" value="FAD/NAD-bd_sf"/>
</dbReference>
<keyword evidence="7" id="KW-1185">Reference proteome</keyword>
<evidence type="ECO:0000256" key="4">
    <source>
        <dbReference type="ARBA" id="ARBA00023004"/>
    </source>
</evidence>
<evidence type="ECO:0000256" key="1">
    <source>
        <dbReference type="ARBA" id="ARBA00022485"/>
    </source>
</evidence>
<dbReference type="RefSeq" id="WP_154417831.1">
    <property type="nucleotide sequence ID" value="NZ_VUNS01000007.1"/>
</dbReference>
<keyword evidence="4" id="KW-0408">Iron</keyword>
<gene>
    <name evidence="6" type="ORF">FYJ85_08280</name>
</gene>
<dbReference type="GO" id="GO:0051539">
    <property type="term" value="F:4 iron, 4 sulfur cluster binding"/>
    <property type="evidence" value="ECO:0007669"/>
    <property type="project" value="UniProtKB-KW"/>
</dbReference>
<dbReference type="PANTHER" id="PTHR43498">
    <property type="entry name" value="FERREDOXIN:COB-COM HETERODISULFIDE REDUCTASE SUBUNIT A"/>
    <property type="match status" value="1"/>
</dbReference>
<reference evidence="6 7" key="1">
    <citation type="submission" date="2019-08" db="EMBL/GenBank/DDBJ databases">
        <title>In-depth cultivation of the pig gut microbiome towards novel bacterial diversity and tailored functional studies.</title>
        <authorList>
            <person name="Wylensek D."/>
            <person name="Hitch T.C.A."/>
            <person name="Clavel T."/>
        </authorList>
    </citation>
    <scope>NUCLEOTIDE SEQUENCE [LARGE SCALE GENOMIC DNA]</scope>
    <source>
        <strain evidence="6 7">BBE-744-WT-12</strain>
    </source>
</reference>
<accession>A0A844G3E3</accession>
<proteinExistence type="predicted"/>
<name>A0A844G3E3_9BACT</name>
<evidence type="ECO:0000256" key="5">
    <source>
        <dbReference type="ARBA" id="ARBA00023014"/>
    </source>
</evidence>
<dbReference type="EMBL" id="VUNS01000007">
    <property type="protein sequence ID" value="MST97038.1"/>
    <property type="molecule type" value="Genomic_DNA"/>
</dbReference>
<dbReference type="Pfam" id="PF12831">
    <property type="entry name" value="FAD_oxidored"/>
    <property type="match status" value="1"/>
</dbReference>
<evidence type="ECO:0000256" key="2">
    <source>
        <dbReference type="ARBA" id="ARBA00022723"/>
    </source>
</evidence>
<dbReference type="SUPFAM" id="SSF51905">
    <property type="entry name" value="FAD/NAD(P)-binding domain"/>
    <property type="match status" value="1"/>
</dbReference>
<organism evidence="6 7">
    <name type="scientific">Victivallis lenta</name>
    <dbReference type="NCBI Taxonomy" id="2606640"/>
    <lineage>
        <taxon>Bacteria</taxon>
        <taxon>Pseudomonadati</taxon>
        <taxon>Lentisphaerota</taxon>
        <taxon>Lentisphaeria</taxon>
        <taxon>Victivallales</taxon>
        <taxon>Victivallaceae</taxon>
        <taxon>Victivallis</taxon>
    </lineage>
</organism>
<evidence type="ECO:0000256" key="3">
    <source>
        <dbReference type="ARBA" id="ARBA00023002"/>
    </source>
</evidence>
<dbReference type="GO" id="GO:0046872">
    <property type="term" value="F:metal ion binding"/>
    <property type="evidence" value="ECO:0007669"/>
    <property type="project" value="UniProtKB-KW"/>
</dbReference>
<dbReference type="InterPro" id="IPR039650">
    <property type="entry name" value="HdrA-like"/>
</dbReference>
<dbReference type="Gene3D" id="3.50.50.60">
    <property type="entry name" value="FAD/NAD(P)-binding domain"/>
    <property type="match status" value="1"/>
</dbReference>
<keyword evidence="1" id="KW-0004">4Fe-4S</keyword>
<evidence type="ECO:0000313" key="7">
    <source>
        <dbReference type="Proteomes" id="UP000435649"/>
    </source>
</evidence>